<reference evidence="3" key="1">
    <citation type="submission" date="2022-01" db="EMBL/GenBank/DDBJ databases">
        <authorList>
            <person name="King R."/>
        </authorList>
    </citation>
    <scope>NUCLEOTIDE SEQUENCE</scope>
</reference>
<feature type="compositionally biased region" description="Low complexity" evidence="1">
    <location>
        <begin position="74"/>
        <end position="89"/>
    </location>
</feature>
<dbReference type="AlphaFoldDB" id="A0A9P0HUN4"/>
<accession>A0A9P0HUN4</accession>
<dbReference type="Proteomes" id="UP001152798">
    <property type="component" value="Chromosome 7"/>
</dbReference>
<keyword evidence="2" id="KW-0732">Signal</keyword>
<feature type="chain" id="PRO_5040419526" description="Neuropeptide" evidence="2">
    <location>
        <begin position="34"/>
        <end position="89"/>
    </location>
</feature>
<dbReference type="EMBL" id="OV725083">
    <property type="protein sequence ID" value="CAH1408110.1"/>
    <property type="molecule type" value="Genomic_DNA"/>
</dbReference>
<evidence type="ECO:0000256" key="2">
    <source>
        <dbReference type="SAM" id="SignalP"/>
    </source>
</evidence>
<name>A0A9P0HUN4_NEZVI</name>
<sequence length="89" mass="8439">MPSGSLVFQSSSNNMKAALVLSVIAIALALVEGQDGPPSGAGSSGNPPSGMPPSGCPPSTGTAPPGAPPPPPHCTQTGTTSQGQSTTTG</sequence>
<organism evidence="3 4">
    <name type="scientific">Nezara viridula</name>
    <name type="common">Southern green stink bug</name>
    <name type="synonym">Cimex viridulus</name>
    <dbReference type="NCBI Taxonomy" id="85310"/>
    <lineage>
        <taxon>Eukaryota</taxon>
        <taxon>Metazoa</taxon>
        <taxon>Ecdysozoa</taxon>
        <taxon>Arthropoda</taxon>
        <taxon>Hexapoda</taxon>
        <taxon>Insecta</taxon>
        <taxon>Pterygota</taxon>
        <taxon>Neoptera</taxon>
        <taxon>Paraneoptera</taxon>
        <taxon>Hemiptera</taxon>
        <taxon>Heteroptera</taxon>
        <taxon>Panheteroptera</taxon>
        <taxon>Pentatomomorpha</taxon>
        <taxon>Pentatomoidea</taxon>
        <taxon>Pentatomidae</taxon>
        <taxon>Pentatominae</taxon>
        <taxon>Nezara</taxon>
    </lineage>
</organism>
<evidence type="ECO:0008006" key="5">
    <source>
        <dbReference type="Google" id="ProtNLM"/>
    </source>
</evidence>
<evidence type="ECO:0000313" key="4">
    <source>
        <dbReference type="Proteomes" id="UP001152798"/>
    </source>
</evidence>
<gene>
    <name evidence="3" type="ORF">NEZAVI_LOCUS15700</name>
</gene>
<feature type="region of interest" description="Disordered" evidence="1">
    <location>
        <begin position="33"/>
        <end position="89"/>
    </location>
</feature>
<evidence type="ECO:0000313" key="3">
    <source>
        <dbReference type="EMBL" id="CAH1408110.1"/>
    </source>
</evidence>
<feature type="compositionally biased region" description="Low complexity" evidence="1">
    <location>
        <begin position="33"/>
        <end position="48"/>
    </location>
</feature>
<protein>
    <recommendedName>
        <fullName evidence="5">Neuropeptide</fullName>
    </recommendedName>
</protein>
<feature type="signal peptide" evidence="2">
    <location>
        <begin position="1"/>
        <end position="33"/>
    </location>
</feature>
<proteinExistence type="predicted"/>
<keyword evidence="4" id="KW-1185">Reference proteome</keyword>
<evidence type="ECO:0000256" key="1">
    <source>
        <dbReference type="SAM" id="MobiDB-lite"/>
    </source>
</evidence>